<accession>A0A370CJW6</accession>
<evidence type="ECO:0000256" key="2">
    <source>
        <dbReference type="ARBA" id="ARBA00011081"/>
    </source>
</evidence>
<keyword evidence="7 11" id="KW-0784">Thiamine biosynthesis</keyword>
<dbReference type="GO" id="GO:0009228">
    <property type="term" value="P:thiamine biosynthetic process"/>
    <property type="evidence" value="ECO:0007669"/>
    <property type="project" value="UniProtKB-UniRule"/>
</dbReference>
<feature type="binding site" evidence="11">
    <location>
        <position position="152"/>
    </location>
    <ligand>
        <name>Mg(2+)</name>
        <dbReference type="ChEBI" id="CHEBI:18420"/>
    </ligand>
</feature>
<reference evidence="13 14" key="2">
    <citation type="journal article" date="2018" name="J. Invertebr. Pathol.">
        <title>'Candidatus Aquirickettsiella gammari' (Gammaproteobacteria: Legionellales: Coxiellaceae): A bacterial pathogen of the freshwater crustacean Gammarus fossarum (Malacostraca: Amphipoda).</title>
        <authorList>
            <person name="Bojko J."/>
            <person name="Dunn A.M."/>
            <person name="Stebbing P.D."/>
            <person name="van Aerle R."/>
            <person name="Bacela-Spychalska K."/>
            <person name="Bean T.P."/>
            <person name="Urrutia A."/>
            <person name="Stentiford G.D."/>
        </authorList>
    </citation>
    <scope>NUCLEOTIDE SEQUENCE [LARGE SCALE GENOMIC DNA]</scope>
    <source>
        <strain evidence="13">RA15029</strain>
    </source>
</reference>
<comment type="catalytic activity">
    <reaction evidence="11">
        <text>D-glyceraldehyde 3-phosphate + pyruvate + H(+) = 1-deoxy-D-xylulose 5-phosphate + CO2</text>
        <dbReference type="Rhea" id="RHEA:12605"/>
        <dbReference type="ChEBI" id="CHEBI:15361"/>
        <dbReference type="ChEBI" id="CHEBI:15378"/>
        <dbReference type="ChEBI" id="CHEBI:16526"/>
        <dbReference type="ChEBI" id="CHEBI:57792"/>
        <dbReference type="ChEBI" id="CHEBI:59776"/>
        <dbReference type="EC" id="2.2.1.7"/>
    </reaction>
</comment>
<dbReference type="InterPro" id="IPR049557">
    <property type="entry name" value="Transketolase_CS"/>
</dbReference>
<dbReference type="CDD" id="cd02007">
    <property type="entry name" value="TPP_DXS"/>
    <property type="match status" value="1"/>
</dbReference>
<feature type="binding site" evidence="11">
    <location>
        <position position="374"/>
    </location>
    <ligand>
        <name>thiamine diphosphate</name>
        <dbReference type="ChEBI" id="CHEBI:58937"/>
    </ligand>
</feature>
<dbReference type="EC" id="2.2.1.7" evidence="11"/>
<dbReference type="InterPro" id="IPR020826">
    <property type="entry name" value="Transketolase_BS"/>
</dbReference>
<evidence type="ECO:0000256" key="10">
    <source>
        <dbReference type="ARBA" id="ARBA00055605"/>
    </source>
</evidence>
<evidence type="ECO:0000256" key="5">
    <source>
        <dbReference type="ARBA" id="ARBA00022723"/>
    </source>
</evidence>
<comment type="pathway">
    <text evidence="1 11">Metabolic intermediate biosynthesis; 1-deoxy-D-xylulose 5-phosphate biosynthesis; 1-deoxy-D-xylulose 5-phosphate from D-glyceraldehyde 3-phosphate and pyruvate: step 1/1.</text>
</comment>
<dbReference type="InterPro" id="IPR005475">
    <property type="entry name" value="Transketolase-like_Pyr-bd"/>
</dbReference>
<dbReference type="AlphaFoldDB" id="A0A370CJW6"/>
<evidence type="ECO:0000313" key="13">
    <source>
        <dbReference type="EMBL" id="RDH40606.1"/>
    </source>
</evidence>
<feature type="domain" description="Transketolase-like pyrimidine-binding" evidence="12">
    <location>
        <begin position="323"/>
        <end position="487"/>
    </location>
</feature>
<comment type="cofactor">
    <cofactor evidence="11">
        <name>Mg(2+)</name>
        <dbReference type="ChEBI" id="CHEBI:18420"/>
    </cofactor>
    <text evidence="11">Binds 1 Mg(2+) ion per subunit.</text>
</comment>
<dbReference type="Gene3D" id="3.40.50.970">
    <property type="match status" value="2"/>
</dbReference>
<proteinExistence type="inferred from homology"/>
<dbReference type="GO" id="GO:0030976">
    <property type="term" value="F:thiamine pyrophosphate binding"/>
    <property type="evidence" value="ECO:0007669"/>
    <property type="project" value="UniProtKB-UniRule"/>
</dbReference>
<evidence type="ECO:0000256" key="11">
    <source>
        <dbReference type="HAMAP-Rule" id="MF_00315"/>
    </source>
</evidence>
<dbReference type="GO" id="GO:0019288">
    <property type="term" value="P:isopentenyl diphosphate biosynthetic process, methylerythritol 4-phosphate pathway"/>
    <property type="evidence" value="ECO:0007669"/>
    <property type="project" value="TreeGrafter"/>
</dbReference>
<evidence type="ECO:0000259" key="12">
    <source>
        <dbReference type="SMART" id="SM00861"/>
    </source>
</evidence>
<evidence type="ECO:0000256" key="7">
    <source>
        <dbReference type="ARBA" id="ARBA00022977"/>
    </source>
</evidence>
<dbReference type="PROSITE" id="PS00801">
    <property type="entry name" value="TRANSKETOLASE_1"/>
    <property type="match status" value="1"/>
</dbReference>
<dbReference type="GO" id="GO:0005829">
    <property type="term" value="C:cytosol"/>
    <property type="evidence" value="ECO:0007669"/>
    <property type="project" value="TreeGrafter"/>
</dbReference>
<feature type="binding site" evidence="11">
    <location>
        <position position="288"/>
    </location>
    <ligand>
        <name>thiamine diphosphate</name>
        <dbReference type="ChEBI" id="CHEBI:58937"/>
    </ligand>
</feature>
<dbReference type="CDD" id="cd07033">
    <property type="entry name" value="TPP_PYR_DXS_TK_like"/>
    <property type="match status" value="1"/>
</dbReference>
<dbReference type="GO" id="GO:0016114">
    <property type="term" value="P:terpenoid biosynthetic process"/>
    <property type="evidence" value="ECO:0007669"/>
    <property type="project" value="UniProtKB-UniRule"/>
</dbReference>
<comment type="caution">
    <text evidence="13">The sequence shown here is derived from an EMBL/GenBank/DDBJ whole genome shotgun (WGS) entry which is preliminary data.</text>
</comment>
<dbReference type="PANTHER" id="PTHR43322">
    <property type="entry name" value="1-D-DEOXYXYLULOSE 5-PHOSPHATE SYNTHASE-RELATED"/>
    <property type="match status" value="1"/>
</dbReference>
<dbReference type="NCBIfam" id="NF003933">
    <property type="entry name" value="PRK05444.2-2"/>
    <property type="match status" value="1"/>
</dbReference>
<dbReference type="FunFam" id="3.40.50.970:FF:000005">
    <property type="entry name" value="1-deoxy-D-xylulose-5-phosphate synthase"/>
    <property type="match status" value="1"/>
</dbReference>
<feature type="binding site" evidence="11">
    <location>
        <position position="181"/>
    </location>
    <ligand>
        <name>thiamine diphosphate</name>
        <dbReference type="ChEBI" id="CHEBI:58937"/>
    </ligand>
</feature>
<feature type="binding site" evidence="11">
    <location>
        <begin position="121"/>
        <end position="123"/>
    </location>
    <ligand>
        <name>thiamine diphosphate</name>
        <dbReference type="ChEBI" id="CHEBI:58937"/>
    </ligand>
</feature>
<dbReference type="PANTHER" id="PTHR43322:SF5">
    <property type="entry name" value="1-DEOXY-D-XYLULOSE-5-PHOSPHATE SYNTHASE, CHLOROPLASTIC"/>
    <property type="match status" value="1"/>
</dbReference>
<dbReference type="Pfam" id="PF02779">
    <property type="entry name" value="Transket_pyr"/>
    <property type="match status" value="1"/>
</dbReference>
<evidence type="ECO:0000313" key="14">
    <source>
        <dbReference type="Proteomes" id="UP000226429"/>
    </source>
</evidence>
<keyword evidence="4 11" id="KW-0808">Transferase</keyword>
<protein>
    <recommendedName>
        <fullName evidence="11">1-deoxy-D-xylulose-5-phosphate synthase</fullName>
        <ecNumber evidence="11">2.2.1.7</ecNumber>
    </recommendedName>
    <alternativeName>
        <fullName evidence="11">1-deoxyxylulose-5-phosphate synthase</fullName>
        <shortName evidence="11">DXP synthase</shortName>
        <shortName evidence="11">DXPS</shortName>
    </alternativeName>
</protein>
<keyword evidence="5 11" id="KW-0479">Metal-binding</keyword>
<evidence type="ECO:0000256" key="9">
    <source>
        <dbReference type="ARBA" id="ARBA00023229"/>
    </source>
</evidence>
<keyword evidence="8 11" id="KW-0786">Thiamine pyrophosphate</keyword>
<dbReference type="GO" id="GO:0008661">
    <property type="term" value="F:1-deoxy-D-xylulose-5-phosphate synthase activity"/>
    <property type="evidence" value="ECO:0007669"/>
    <property type="project" value="UniProtKB-UniRule"/>
</dbReference>
<feature type="binding site" evidence="11">
    <location>
        <begin position="153"/>
        <end position="154"/>
    </location>
    <ligand>
        <name>thiamine diphosphate</name>
        <dbReference type="ChEBI" id="CHEBI:58937"/>
    </ligand>
</feature>
<feature type="binding site" evidence="11">
    <location>
        <position position="80"/>
    </location>
    <ligand>
        <name>thiamine diphosphate</name>
        <dbReference type="ChEBI" id="CHEBI:58937"/>
    </ligand>
</feature>
<keyword evidence="14" id="KW-1185">Reference proteome</keyword>
<dbReference type="Proteomes" id="UP000226429">
    <property type="component" value="Unassembled WGS sequence"/>
</dbReference>
<gene>
    <name evidence="11" type="primary">dxs</name>
    <name evidence="13" type="ORF">CFE62_003000</name>
</gene>
<reference evidence="13 14" key="1">
    <citation type="journal article" date="2017" name="Int. J. Syst. Evol. Microbiol.">
        <title>Aquarickettsiella crustaci n. gen. n. sp. (Gammaproteobacteria: Legionellales: Coxiellaceae); a bacterial pathogen of the freshwater crustacean: Gammarus fossarum (Malacostraca: Amphipoda).</title>
        <authorList>
            <person name="Bojko J."/>
            <person name="Dunn A.M."/>
            <person name="Stebbing P.D."/>
            <person name="Van Aerle R."/>
            <person name="Bacela-Spychalska K."/>
            <person name="Bean T.P."/>
            <person name="Stentiford G.D."/>
        </authorList>
    </citation>
    <scope>NUCLEOTIDE SEQUENCE [LARGE SCALE GENOMIC DNA]</scope>
    <source>
        <strain evidence="13">RA15029</strain>
    </source>
</reference>
<organism evidence="13 14">
    <name type="scientific">Candidatus Aquirickettsiella gammari</name>
    <dbReference type="NCBI Taxonomy" id="2016198"/>
    <lineage>
        <taxon>Bacteria</taxon>
        <taxon>Pseudomonadati</taxon>
        <taxon>Pseudomonadota</taxon>
        <taxon>Gammaproteobacteria</taxon>
        <taxon>Legionellales</taxon>
        <taxon>Coxiellaceae</taxon>
        <taxon>Candidatus Aquirickettsiella</taxon>
    </lineage>
</organism>
<keyword evidence="9 11" id="KW-0414">Isoprene biosynthesis</keyword>
<dbReference type="InterPro" id="IPR005477">
    <property type="entry name" value="Dxylulose-5-P_synthase"/>
</dbReference>
<comment type="cofactor">
    <cofactor evidence="11">
        <name>thiamine diphosphate</name>
        <dbReference type="ChEBI" id="CHEBI:58937"/>
    </cofactor>
    <text evidence="11">Binds 1 thiamine pyrophosphate per subunit.</text>
</comment>
<dbReference type="EMBL" id="NMOS02000006">
    <property type="protein sequence ID" value="RDH40606.1"/>
    <property type="molecule type" value="Genomic_DNA"/>
</dbReference>
<name>A0A370CJW6_9COXI</name>
<dbReference type="HAMAP" id="MF_00315">
    <property type="entry name" value="DXP_synth"/>
    <property type="match status" value="1"/>
</dbReference>
<comment type="subunit">
    <text evidence="3 11">Homodimer.</text>
</comment>
<dbReference type="Pfam" id="PF13292">
    <property type="entry name" value="DXP_synthase_N"/>
    <property type="match status" value="1"/>
</dbReference>
<dbReference type="UniPathway" id="UPA00064">
    <property type="reaction ID" value="UER00091"/>
</dbReference>
<dbReference type="PROSITE" id="PS00802">
    <property type="entry name" value="TRANSKETOLASE_2"/>
    <property type="match status" value="1"/>
</dbReference>
<dbReference type="InterPro" id="IPR009014">
    <property type="entry name" value="Transketo_C/PFOR_II"/>
</dbReference>
<evidence type="ECO:0000256" key="8">
    <source>
        <dbReference type="ARBA" id="ARBA00023052"/>
    </source>
</evidence>
<dbReference type="SUPFAM" id="SSF52518">
    <property type="entry name" value="Thiamin diphosphate-binding fold (THDP-binding)"/>
    <property type="match status" value="2"/>
</dbReference>
<dbReference type="Gene3D" id="3.40.50.920">
    <property type="match status" value="1"/>
</dbReference>
<sequence length="629" mass="68011">MDLKNITCSLLEQISSPSQLRELNATQLPQLATELRAFLIQTLDQCGGHFAANLGTVELAIALHYVFNTPEDPLIWDVGHQAYAHKILTGRRQQLYSIRKIHGLAPFPARQESSFDNFGVGHSSTSISAALGFSIAARRNKTDQKAIAVIGDGAMTAGMAFEALNHAGDIHADLLVVLNDNDMSISNNVGALSNYFARILSSKLYSSVRAGSKRILDSIPSVRELAKRTEEHVKGMLVPGTLFEELGFNYIGPIDGHDLPLLLNTLGNVRHLSGPQLIHVITTKGKGYRAAELNPIAYHAVNPRFLTPLLPSIASAATQPAALSYANIFGQWICDMAAIDERLIAITPAMREGSDLVEFSKRHPDRYFDVGIAEQHAVTLAAGLACAGQKPVVAIYSTFLQRAYDQLIHDVALQNLPVLFALDRAGIVGGDGATHHGCFDLSYLRCIPNLTIMTPSCENELRQMLYTGFQLSTPCAIRYPRGTGPGVLVEKEMSLIPLGKAEICRRGQSIALLAFGSLLHSALAVGESLDATVVNMRFVKPLDEKLLSKLAKTHQLLVTLEENVKQGGAGSAVSQYLHQQGIPCDVFILGFPDSFIEHGDPGTLLSEAGLDTAAILAAVEQRLAQSLTF</sequence>
<evidence type="ECO:0000256" key="1">
    <source>
        <dbReference type="ARBA" id="ARBA00004980"/>
    </source>
</evidence>
<dbReference type="FunFam" id="3.40.50.920:FF:000002">
    <property type="entry name" value="1-deoxy-D-xylulose-5-phosphate synthase"/>
    <property type="match status" value="1"/>
</dbReference>
<comment type="function">
    <text evidence="10 11">Catalyzes the acyloin condensation reaction between C atoms 2 and 3 of pyruvate and glyceraldehyde 3-phosphate to yield 1-deoxy-D-xylulose-5-phosphate (DXP).</text>
</comment>
<keyword evidence="6 11" id="KW-0460">Magnesium</keyword>
<dbReference type="InterPro" id="IPR029061">
    <property type="entry name" value="THDP-binding"/>
</dbReference>
<dbReference type="SMART" id="SM00861">
    <property type="entry name" value="Transket_pyr"/>
    <property type="match status" value="1"/>
</dbReference>
<dbReference type="GO" id="GO:0000287">
    <property type="term" value="F:magnesium ion binding"/>
    <property type="evidence" value="ECO:0007669"/>
    <property type="project" value="UniProtKB-UniRule"/>
</dbReference>
<dbReference type="SUPFAM" id="SSF52922">
    <property type="entry name" value="TK C-terminal domain-like"/>
    <property type="match status" value="1"/>
</dbReference>
<dbReference type="Pfam" id="PF02780">
    <property type="entry name" value="Transketolase_C"/>
    <property type="match status" value="1"/>
</dbReference>
<feature type="binding site" evidence="11">
    <location>
        <position position="181"/>
    </location>
    <ligand>
        <name>Mg(2+)</name>
        <dbReference type="ChEBI" id="CHEBI:18420"/>
    </ligand>
</feature>
<evidence type="ECO:0000256" key="3">
    <source>
        <dbReference type="ARBA" id="ARBA00011738"/>
    </source>
</evidence>
<comment type="similarity">
    <text evidence="2 11">Belongs to the transketolase family. DXPS subfamily.</text>
</comment>
<evidence type="ECO:0000256" key="4">
    <source>
        <dbReference type="ARBA" id="ARBA00022679"/>
    </source>
</evidence>
<evidence type="ECO:0000256" key="6">
    <source>
        <dbReference type="ARBA" id="ARBA00022842"/>
    </source>
</evidence>
<dbReference type="InterPro" id="IPR033248">
    <property type="entry name" value="Transketolase_C"/>
</dbReference>
<dbReference type="NCBIfam" id="TIGR00204">
    <property type="entry name" value="dxs"/>
    <property type="match status" value="1"/>
</dbReference>